<feature type="transmembrane region" description="Helical" evidence="11">
    <location>
        <begin position="161"/>
        <end position="189"/>
    </location>
</feature>
<name>A0A0H2SHJ8_9AGAM</name>
<dbReference type="InterPro" id="IPR001499">
    <property type="entry name" value="GPCR_STE3"/>
</dbReference>
<dbReference type="GO" id="GO:0004934">
    <property type="term" value="F:mating-type alpha-factor pheromone receptor activity"/>
    <property type="evidence" value="ECO:0007669"/>
    <property type="project" value="InterPro"/>
</dbReference>
<keyword evidence="9" id="KW-0807">Transducer</keyword>
<feature type="transmembrane region" description="Helical" evidence="11">
    <location>
        <begin position="122"/>
        <end position="141"/>
    </location>
</feature>
<feature type="transmembrane region" description="Helical" evidence="11">
    <location>
        <begin position="277"/>
        <end position="296"/>
    </location>
</feature>
<dbReference type="CDD" id="cd14966">
    <property type="entry name" value="7tmD_STE3"/>
    <property type="match status" value="1"/>
</dbReference>
<evidence type="ECO:0000256" key="1">
    <source>
        <dbReference type="ARBA" id="ARBA00004141"/>
    </source>
</evidence>
<dbReference type="Proteomes" id="UP000053477">
    <property type="component" value="Unassembled WGS sequence"/>
</dbReference>
<protein>
    <submittedName>
        <fullName evidence="12">STE3-domain-containing protein</fullName>
    </submittedName>
</protein>
<keyword evidence="6" id="KW-0297">G-protein coupled receptor</keyword>
<evidence type="ECO:0000256" key="7">
    <source>
        <dbReference type="ARBA" id="ARBA00023136"/>
    </source>
</evidence>
<evidence type="ECO:0000256" key="11">
    <source>
        <dbReference type="SAM" id="Phobius"/>
    </source>
</evidence>
<feature type="transmembrane region" description="Helical" evidence="11">
    <location>
        <begin position="75"/>
        <end position="94"/>
    </location>
</feature>
<dbReference type="AlphaFoldDB" id="A0A0H2SHJ8"/>
<dbReference type="PANTHER" id="PTHR28097">
    <property type="entry name" value="PHEROMONE A FACTOR RECEPTOR"/>
    <property type="match status" value="1"/>
</dbReference>
<keyword evidence="4 11" id="KW-0812">Transmembrane</keyword>
<keyword evidence="7 11" id="KW-0472">Membrane</keyword>
<feature type="region of interest" description="Disordered" evidence="10">
    <location>
        <begin position="379"/>
        <end position="425"/>
    </location>
</feature>
<reference evidence="12 13" key="1">
    <citation type="submission" date="2015-04" db="EMBL/GenBank/DDBJ databases">
        <title>Complete genome sequence of Schizopora paradoxa KUC8140, a cosmopolitan wood degrader in East Asia.</title>
        <authorList>
            <consortium name="DOE Joint Genome Institute"/>
            <person name="Min B."/>
            <person name="Park H."/>
            <person name="Jang Y."/>
            <person name="Kim J.-J."/>
            <person name="Kim K.H."/>
            <person name="Pangilinan J."/>
            <person name="Lipzen A."/>
            <person name="Riley R."/>
            <person name="Grigoriev I.V."/>
            <person name="Spatafora J.W."/>
            <person name="Choi I.-G."/>
        </authorList>
    </citation>
    <scope>NUCLEOTIDE SEQUENCE [LARGE SCALE GENOMIC DNA]</scope>
    <source>
        <strain evidence="12 13">KUC8140</strain>
    </source>
</reference>
<evidence type="ECO:0000256" key="3">
    <source>
        <dbReference type="ARBA" id="ARBA00022507"/>
    </source>
</evidence>
<dbReference type="OrthoDB" id="2874149at2759"/>
<keyword evidence="13" id="KW-1185">Reference proteome</keyword>
<dbReference type="STRING" id="27342.A0A0H2SHJ8"/>
<dbReference type="PRINTS" id="PR00899">
    <property type="entry name" value="GPCRSTE3"/>
</dbReference>
<dbReference type="PANTHER" id="PTHR28097:SF1">
    <property type="entry name" value="PHEROMONE A FACTOR RECEPTOR"/>
    <property type="match status" value="1"/>
</dbReference>
<organism evidence="12 13">
    <name type="scientific">Schizopora paradoxa</name>
    <dbReference type="NCBI Taxonomy" id="27342"/>
    <lineage>
        <taxon>Eukaryota</taxon>
        <taxon>Fungi</taxon>
        <taxon>Dikarya</taxon>
        <taxon>Basidiomycota</taxon>
        <taxon>Agaricomycotina</taxon>
        <taxon>Agaricomycetes</taxon>
        <taxon>Hymenochaetales</taxon>
        <taxon>Schizoporaceae</taxon>
        <taxon>Schizopora</taxon>
    </lineage>
</organism>
<comment type="similarity">
    <text evidence="2">Belongs to the G-protein coupled receptor 4 family.</text>
</comment>
<dbReference type="GO" id="GO:0005886">
    <property type="term" value="C:plasma membrane"/>
    <property type="evidence" value="ECO:0007669"/>
    <property type="project" value="TreeGrafter"/>
</dbReference>
<keyword evidence="8" id="KW-0675">Receptor</keyword>
<evidence type="ECO:0000313" key="13">
    <source>
        <dbReference type="Proteomes" id="UP000053477"/>
    </source>
</evidence>
<dbReference type="EMBL" id="KQ085915">
    <property type="protein sequence ID" value="KLO16516.1"/>
    <property type="molecule type" value="Genomic_DNA"/>
</dbReference>
<keyword evidence="5 11" id="KW-1133">Transmembrane helix</keyword>
<feature type="transmembrane region" description="Helical" evidence="11">
    <location>
        <begin position="12"/>
        <end position="31"/>
    </location>
</feature>
<dbReference type="InParanoid" id="A0A0H2SHJ8"/>
<evidence type="ECO:0000256" key="10">
    <source>
        <dbReference type="SAM" id="MobiDB-lite"/>
    </source>
</evidence>
<evidence type="ECO:0000256" key="4">
    <source>
        <dbReference type="ARBA" id="ARBA00022692"/>
    </source>
</evidence>
<evidence type="ECO:0000256" key="6">
    <source>
        <dbReference type="ARBA" id="ARBA00023040"/>
    </source>
</evidence>
<evidence type="ECO:0000313" key="12">
    <source>
        <dbReference type="EMBL" id="KLO16516.1"/>
    </source>
</evidence>
<dbReference type="PRINTS" id="PR00901">
    <property type="entry name" value="PHEROMONEBAR"/>
</dbReference>
<feature type="transmembrane region" description="Helical" evidence="11">
    <location>
        <begin position="210"/>
        <end position="233"/>
    </location>
</feature>
<evidence type="ECO:0000256" key="5">
    <source>
        <dbReference type="ARBA" id="ARBA00022989"/>
    </source>
</evidence>
<feature type="transmembrane region" description="Helical" evidence="11">
    <location>
        <begin position="43"/>
        <end position="63"/>
    </location>
</feature>
<feature type="compositionally biased region" description="Low complexity" evidence="10">
    <location>
        <begin position="385"/>
        <end position="407"/>
    </location>
</feature>
<dbReference type="InterPro" id="IPR000481">
    <property type="entry name" value="GPCR_Pheromne_B_alpha_rcpt"/>
</dbReference>
<dbReference type="Pfam" id="PF02076">
    <property type="entry name" value="STE3"/>
    <property type="match status" value="1"/>
</dbReference>
<keyword evidence="3" id="KW-0589">Pheromone response</keyword>
<sequence>MGFQYATDPTYPLFPIFSIIGFVLVLTPLPWHFQAWNAGTCLYMIWAGVSCLNFCVNSIVWHGNALNPAPIWCDISTRIIVASAVAIPAASLCINRRLYKIASSPSVVVSRAQKRRAVIEDLSIGLGIPFVSIFFELIVNGHRFNIYEDIGCFPVVINVWLSYPLVACWPIVIGLISAVYCILTLRSFYKRQEQFNQMLASNSALTKHRYFRLMALATTELVCTTPFAAYSIFLNVTTNPMTPYRGWDDLHFDYWRVDQVPALLWRLNPKNVIAFELTRWMVVACAFVFFMFFGFADEARRNYKNALNRIMKRMGMKPESLCFRRMRKPALLPLNLSPSEKKGIAVDSRGILPVFIARPRPSVPRDSFLSTLPSESNEKLVRSDSVSAPSTRMSSSSTTLTLPPLSKTDTKDVESPYSESYGHAY</sequence>
<proteinExistence type="inferred from homology"/>
<gene>
    <name evidence="12" type="ORF">SCHPADRAFT_848111</name>
</gene>
<dbReference type="GO" id="GO:0000750">
    <property type="term" value="P:pheromone-dependent signal transduction involved in conjugation with cellular fusion"/>
    <property type="evidence" value="ECO:0007669"/>
    <property type="project" value="TreeGrafter"/>
</dbReference>
<comment type="subcellular location">
    <subcellularLocation>
        <location evidence="1">Membrane</location>
        <topology evidence="1">Multi-pass membrane protein</topology>
    </subcellularLocation>
</comment>
<evidence type="ECO:0000256" key="8">
    <source>
        <dbReference type="ARBA" id="ARBA00023170"/>
    </source>
</evidence>
<evidence type="ECO:0000256" key="9">
    <source>
        <dbReference type="ARBA" id="ARBA00023224"/>
    </source>
</evidence>
<accession>A0A0H2SHJ8</accession>
<evidence type="ECO:0000256" key="2">
    <source>
        <dbReference type="ARBA" id="ARBA00011085"/>
    </source>
</evidence>